<accession>A0A059FW89</accession>
<evidence type="ECO:0000313" key="2">
    <source>
        <dbReference type="Proteomes" id="UP000024942"/>
    </source>
</evidence>
<feature type="non-terminal residue" evidence="1">
    <location>
        <position position="1"/>
    </location>
</feature>
<evidence type="ECO:0000313" key="1">
    <source>
        <dbReference type="EMBL" id="KCZ94934.1"/>
    </source>
</evidence>
<protein>
    <submittedName>
        <fullName evidence="1">Uncharacterized protein</fullName>
    </submittedName>
</protein>
<feature type="non-terminal residue" evidence="1">
    <location>
        <position position="110"/>
    </location>
</feature>
<proteinExistence type="predicted"/>
<reference evidence="1 2" key="1">
    <citation type="journal article" date="2014" name="Antonie Van Leeuwenhoek">
        <title>Hyphomonas beringensis sp. nov. and Hyphomonas chukchiensis sp. nov., isolated from surface seawater of the Bering Sea and Chukchi Sea.</title>
        <authorList>
            <person name="Li C."/>
            <person name="Lai Q."/>
            <person name="Li G."/>
            <person name="Dong C."/>
            <person name="Wang J."/>
            <person name="Liao Y."/>
            <person name="Shao Z."/>
        </authorList>
    </citation>
    <scope>NUCLEOTIDE SEQUENCE [LARGE SCALE GENOMIC DNA]</scope>
    <source>
        <strain evidence="1 2">SCH89</strain>
    </source>
</reference>
<keyword evidence="2" id="KW-1185">Reference proteome</keyword>
<dbReference type="AlphaFoldDB" id="A0A059FW89"/>
<comment type="caution">
    <text evidence="1">The sequence shown here is derived from an EMBL/GenBank/DDBJ whole genome shotgun (WGS) entry which is preliminary data.</text>
</comment>
<dbReference type="Proteomes" id="UP000024942">
    <property type="component" value="Unassembled WGS sequence"/>
</dbReference>
<name>A0A059FW89_9PROT</name>
<organism evidence="1 2">
    <name type="scientific">Hyphomonas oceanitis SCH89</name>
    <dbReference type="NCBI Taxonomy" id="1280953"/>
    <lineage>
        <taxon>Bacteria</taxon>
        <taxon>Pseudomonadati</taxon>
        <taxon>Pseudomonadota</taxon>
        <taxon>Alphaproteobacteria</taxon>
        <taxon>Hyphomonadales</taxon>
        <taxon>Hyphomonadaceae</taxon>
        <taxon>Hyphomonas</taxon>
    </lineage>
</organism>
<dbReference type="EMBL" id="ARYL01000178">
    <property type="protein sequence ID" value="KCZ94934.1"/>
    <property type="molecule type" value="Genomic_DNA"/>
</dbReference>
<gene>
    <name evidence="1" type="ORF">HOC_20993</name>
</gene>
<sequence>ERIESRERLALRKKVEGEEHLEMYGGLREGIGMKRYLHGPMDFAKKLKLRFRVGDLDLPERRRRYTSSREEEEVEAQMCPCGKAIESRVHIVGECERYKEERDVLEEEMG</sequence>